<comment type="catalytic activity">
    <reaction evidence="1">
        <text>Hydrolysis of proteins in presence of ATP.</text>
        <dbReference type="EC" id="3.4.21.53"/>
    </reaction>
</comment>
<dbReference type="PROSITE" id="PS50106">
    <property type="entry name" value="PDZ"/>
    <property type="match status" value="1"/>
</dbReference>
<keyword evidence="1" id="KW-0378">Hydrolase</keyword>
<feature type="domain" description="Lon proteolytic" evidence="3">
    <location>
        <begin position="223"/>
        <end position="325"/>
    </location>
</feature>
<dbReference type="PROSITE" id="PS51786">
    <property type="entry name" value="LON_PROTEOLYTIC"/>
    <property type="match status" value="1"/>
</dbReference>
<dbReference type="SUPFAM" id="SSF50156">
    <property type="entry name" value="PDZ domain-like"/>
    <property type="match status" value="1"/>
</dbReference>
<dbReference type="Gene3D" id="2.30.42.10">
    <property type="match status" value="1"/>
</dbReference>
<dbReference type="InterPro" id="IPR001478">
    <property type="entry name" value="PDZ"/>
</dbReference>
<dbReference type="SMART" id="SM00228">
    <property type="entry name" value="PDZ"/>
    <property type="match status" value="1"/>
</dbReference>
<dbReference type="InterPro" id="IPR020568">
    <property type="entry name" value="Ribosomal_Su5_D2-typ_SF"/>
</dbReference>
<dbReference type="EMBL" id="JAFELM010000031">
    <property type="protein sequence ID" value="MBM6618568.1"/>
    <property type="molecule type" value="Genomic_DNA"/>
</dbReference>
<keyword evidence="1" id="KW-0720">Serine protease</keyword>
<organism evidence="4 5">
    <name type="scientific">Bacillus suaedaesalsae</name>
    <dbReference type="NCBI Taxonomy" id="2810349"/>
    <lineage>
        <taxon>Bacteria</taxon>
        <taxon>Bacillati</taxon>
        <taxon>Bacillota</taxon>
        <taxon>Bacilli</taxon>
        <taxon>Bacillales</taxon>
        <taxon>Bacillaceae</taxon>
        <taxon>Bacillus</taxon>
    </lineage>
</organism>
<accession>A0ABS2DM63</accession>
<dbReference type="NCBIfam" id="NF041438">
    <property type="entry name" value="SepM_fam_S16"/>
    <property type="match status" value="1"/>
</dbReference>
<evidence type="ECO:0000313" key="5">
    <source>
        <dbReference type="Proteomes" id="UP001518925"/>
    </source>
</evidence>
<dbReference type="Proteomes" id="UP001518925">
    <property type="component" value="Unassembled WGS sequence"/>
</dbReference>
<dbReference type="Pfam" id="PF13180">
    <property type="entry name" value="PDZ_2"/>
    <property type="match status" value="1"/>
</dbReference>
<dbReference type="PANTHER" id="PTHR10046">
    <property type="entry name" value="ATP DEPENDENT LON PROTEASE FAMILY MEMBER"/>
    <property type="match status" value="1"/>
</dbReference>
<comment type="caution">
    <text evidence="4">The sequence shown here is derived from an EMBL/GenBank/DDBJ whole genome shotgun (WGS) entry which is preliminary data.</text>
</comment>
<dbReference type="InterPro" id="IPR014721">
    <property type="entry name" value="Ribsml_uS5_D2-typ_fold_subgr"/>
</dbReference>
<proteinExistence type="inferred from homology"/>
<sequence length="326" mass="35873">MVISIIIIFIVNFIKLPYYLNLPGEAYELSPIVKVDGGDKATGEFLMTTVGVSRGQINPYTYVWSHISSNLELIPAEDMRVEGESDKEYYYRQLHAMDLSQNVAIAVAYEKAGKEVAYKYNGVYVMSIVKGMDAEKKLEVGDRIYELNGKPLESSEQFIETVGSLKKGDTVTVSLERDDKKLEKVISLMPFPEDTAKVGVGISLVTDREISVDPDVEFDTSAVGGPSAGLMFTLEIINQLTEGDLTKGHKIAGTGTIDYDGKVGPIGGIVHKVVAADKAGAEYFFAPRAHFNYDDAIRKATEIKTEMKVIPVDTLDDALNYLESMK</sequence>
<dbReference type="InterPro" id="IPR036034">
    <property type="entry name" value="PDZ_sf"/>
</dbReference>
<feature type="active site" evidence="1">
    <location>
        <position position="227"/>
    </location>
</feature>
<dbReference type="Pfam" id="PF05362">
    <property type="entry name" value="Lon_C"/>
    <property type="match status" value="1"/>
</dbReference>
<dbReference type="Gene3D" id="3.30.230.10">
    <property type="match status" value="1"/>
</dbReference>
<evidence type="ECO:0000259" key="3">
    <source>
        <dbReference type="PROSITE" id="PS51786"/>
    </source>
</evidence>
<reference evidence="4 5" key="1">
    <citation type="submission" date="2021-02" db="EMBL/GenBank/DDBJ databases">
        <title>Bacillus sp. RD4P76, an endophyte from a halophyte.</title>
        <authorList>
            <person name="Sun J.-Q."/>
        </authorList>
    </citation>
    <scope>NUCLEOTIDE SEQUENCE [LARGE SCALE GENOMIC DNA]</scope>
    <source>
        <strain evidence="4 5">RD4P76</strain>
    </source>
</reference>
<keyword evidence="5" id="KW-1185">Reference proteome</keyword>
<comment type="similarity">
    <text evidence="1">Belongs to the peptidase S16 family.</text>
</comment>
<evidence type="ECO:0000313" key="4">
    <source>
        <dbReference type="EMBL" id="MBM6618568.1"/>
    </source>
</evidence>
<evidence type="ECO:0000256" key="1">
    <source>
        <dbReference type="PROSITE-ProRule" id="PRU01122"/>
    </source>
</evidence>
<dbReference type="InterPro" id="IPR027065">
    <property type="entry name" value="Lon_Prtase"/>
</dbReference>
<dbReference type="InterPro" id="IPR008269">
    <property type="entry name" value="Lon_proteolytic"/>
</dbReference>
<feature type="active site" evidence="1">
    <location>
        <position position="272"/>
    </location>
</feature>
<evidence type="ECO:0000259" key="2">
    <source>
        <dbReference type="PROSITE" id="PS50106"/>
    </source>
</evidence>
<dbReference type="SUPFAM" id="SSF54211">
    <property type="entry name" value="Ribosomal protein S5 domain 2-like"/>
    <property type="match status" value="1"/>
</dbReference>
<feature type="domain" description="PDZ" evidence="2">
    <location>
        <begin position="104"/>
        <end position="154"/>
    </location>
</feature>
<keyword evidence="1" id="KW-0645">Protease</keyword>
<gene>
    <name evidence="4" type="ORF">JR050_12935</name>
</gene>
<dbReference type="EC" id="3.4.21.53" evidence="1"/>
<name>A0ABS2DM63_9BACI</name>
<protein>
    <recommendedName>
        <fullName evidence="1">endopeptidase La</fullName>
        <ecNumber evidence="1">3.4.21.53</ecNumber>
    </recommendedName>
</protein>